<keyword evidence="4 6" id="KW-1133">Transmembrane helix</keyword>
<keyword evidence="9" id="KW-1185">Reference proteome</keyword>
<keyword evidence="2 6" id="KW-1003">Cell membrane</keyword>
<dbReference type="RefSeq" id="WP_380705704.1">
    <property type="nucleotide sequence ID" value="NZ_JBHSAP010000018.1"/>
</dbReference>
<keyword evidence="5 6" id="KW-0472">Membrane</keyword>
<reference evidence="9" key="1">
    <citation type="journal article" date="2019" name="Int. J. Syst. Evol. Microbiol.">
        <title>The Global Catalogue of Microorganisms (GCM) 10K type strain sequencing project: providing services to taxonomists for standard genome sequencing and annotation.</title>
        <authorList>
            <consortium name="The Broad Institute Genomics Platform"/>
            <consortium name="The Broad Institute Genome Sequencing Center for Infectious Disease"/>
            <person name="Wu L."/>
            <person name="Ma J."/>
        </authorList>
    </citation>
    <scope>NUCLEOTIDE SEQUENCE [LARGE SCALE GENOMIC DNA]</scope>
    <source>
        <strain evidence="9">IBRC-M 10813</strain>
    </source>
</reference>
<feature type="transmembrane region" description="Helical" evidence="6">
    <location>
        <begin position="104"/>
        <end position="132"/>
    </location>
</feature>
<feature type="transmembrane region" description="Helical" evidence="6">
    <location>
        <begin position="152"/>
        <end position="175"/>
    </location>
</feature>
<evidence type="ECO:0000256" key="5">
    <source>
        <dbReference type="ARBA" id="ARBA00023136"/>
    </source>
</evidence>
<evidence type="ECO:0000256" key="4">
    <source>
        <dbReference type="ARBA" id="ARBA00022989"/>
    </source>
</evidence>
<evidence type="ECO:0000256" key="6">
    <source>
        <dbReference type="PIRNR" id="PIRNR018968"/>
    </source>
</evidence>
<dbReference type="Proteomes" id="UP001595843">
    <property type="component" value="Unassembled WGS sequence"/>
</dbReference>
<evidence type="ECO:0000256" key="2">
    <source>
        <dbReference type="ARBA" id="ARBA00022475"/>
    </source>
</evidence>
<dbReference type="InterPro" id="IPR003838">
    <property type="entry name" value="ABC3_permease_C"/>
</dbReference>
<sequence>MTFRQFAFNNVRRNSRQYFAFFFSSIFSIMIFFIYAAFIFHPDISKDPTLGKMMGEAMTAAEGIIYGFSFLFVLYSVGHFLKVRKREFGVLTILGISDRQINRLLFLENIIIGVVSIVIGILIGMLLTKAFFLAASAVFDLKELPFYVPFKAMGLTTAAFLVLFLLIPFFSRSMIQSSHVISLLKGSVKPKAEPKTSPLLVLLSLGTLSTAYFLSSQGIGNAPLLWIMVFTLVGTYFFFSQLSVYLVRWLKSKESFFWKGNRILWLSDLAYRIKDNTRLFFIVTMVFTVAFTAIGNFLVLEKSIMRTMENEPFAFYYLSKEKPPHKDVTRTLDEKLTKAGVSFEKMKTILTFHRVKESPYPDPEGFMKWSDYRRMTQALGWKTKNLQNGEALALKSAEAQPKYILKHLTVPKTKQSFRLSAKPQVNFLPHSFLVYVVPDSAYQQLSKDPASTDTYIAYHVPEWLGHFPKSHSLETKLGKQWMESPALNKENEQPFARGFTLNSTKQGMNALLFVGLFVAIIFFLAAASFLYFRLYADLENDQHHYRAASKIGMTEWEMKQSVIVQIAILFFLPLIVAVLHTFFSLQLSQSAFGVSITKPAAVGIGFFFLLQLLYFGVVCHRYLAQLKRILV</sequence>
<feature type="transmembrane region" description="Helical" evidence="6">
    <location>
        <begin position="196"/>
        <end position="214"/>
    </location>
</feature>
<dbReference type="PANTHER" id="PTHR46795:SF2">
    <property type="entry name" value="ABC TRANSPORTER, PERMEASE PROTEIN"/>
    <property type="match status" value="1"/>
</dbReference>
<feature type="transmembrane region" description="Helical" evidence="6">
    <location>
        <begin position="562"/>
        <end position="583"/>
    </location>
</feature>
<evidence type="ECO:0000256" key="1">
    <source>
        <dbReference type="ARBA" id="ARBA00004651"/>
    </source>
</evidence>
<keyword evidence="3 6" id="KW-0812">Transmembrane</keyword>
<dbReference type="EMBL" id="JBHSAP010000018">
    <property type="protein sequence ID" value="MFC4077866.1"/>
    <property type="molecule type" value="Genomic_DNA"/>
</dbReference>
<dbReference type="InterPro" id="IPR027022">
    <property type="entry name" value="ABC_permease_BceB-typ"/>
</dbReference>
<gene>
    <name evidence="8" type="ORF">ACFOUO_13780</name>
</gene>
<keyword evidence="6" id="KW-0813">Transport</keyword>
<accession>A0ABV8JGJ7</accession>
<feature type="transmembrane region" description="Helical" evidence="6">
    <location>
        <begin position="60"/>
        <end position="83"/>
    </location>
</feature>
<name>A0ABV8JGJ7_9BACL</name>
<evidence type="ECO:0000259" key="7">
    <source>
        <dbReference type="Pfam" id="PF02687"/>
    </source>
</evidence>
<feature type="transmembrane region" description="Helical" evidence="6">
    <location>
        <begin position="279"/>
        <end position="300"/>
    </location>
</feature>
<evidence type="ECO:0000256" key="3">
    <source>
        <dbReference type="ARBA" id="ARBA00022692"/>
    </source>
</evidence>
<comment type="caution">
    <text evidence="8">The sequence shown here is derived from an EMBL/GenBank/DDBJ whole genome shotgun (WGS) entry which is preliminary data.</text>
</comment>
<dbReference type="PANTHER" id="PTHR46795">
    <property type="entry name" value="ABC TRANSPORTER PERMEASE-RELATED-RELATED"/>
    <property type="match status" value="1"/>
</dbReference>
<evidence type="ECO:0000313" key="8">
    <source>
        <dbReference type="EMBL" id="MFC4077866.1"/>
    </source>
</evidence>
<feature type="transmembrane region" description="Helical" evidence="6">
    <location>
        <begin position="603"/>
        <end position="623"/>
    </location>
</feature>
<organism evidence="8 9">
    <name type="scientific">Salinithrix halophila</name>
    <dbReference type="NCBI Taxonomy" id="1485204"/>
    <lineage>
        <taxon>Bacteria</taxon>
        <taxon>Bacillati</taxon>
        <taxon>Bacillota</taxon>
        <taxon>Bacilli</taxon>
        <taxon>Bacillales</taxon>
        <taxon>Thermoactinomycetaceae</taxon>
        <taxon>Salinithrix</taxon>
    </lineage>
</organism>
<comment type="similarity">
    <text evidence="6">Belongs to the ABC-4 integral membrane protein family.</text>
</comment>
<feature type="transmembrane region" description="Helical" evidence="6">
    <location>
        <begin position="226"/>
        <end position="247"/>
    </location>
</feature>
<feature type="transmembrane region" description="Helical" evidence="6">
    <location>
        <begin position="20"/>
        <end position="40"/>
    </location>
</feature>
<feature type="domain" description="ABC3 transporter permease C-terminal" evidence="7">
    <location>
        <begin position="64"/>
        <end position="175"/>
    </location>
</feature>
<dbReference type="PIRSF" id="PIRSF018968">
    <property type="entry name" value="ABC_permease_BceB"/>
    <property type="match status" value="1"/>
</dbReference>
<dbReference type="InterPro" id="IPR052536">
    <property type="entry name" value="ABC-4_Integral_Memb_Prot"/>
</dbReference>
<feature type="transmembrane region" description="Helical" evidence="6">
    <location>
        <begin position="510"/>
        <end position="532"/>
    </location>
</feature>
<protein>
    <submittedName>
        <fullName evidence="8">ABC transporter permease</fullName>
    </submittedName>
</protein>
<dbReference type="Pfam" id="PF02687">
    <property type="entry name" value="FtsX"/>
    <property type="match status" value="1"/>
</dbReference>
<evidence type="ECO:0000313" key="9">
    <source>
        <dbReference type="Proteomes" id="UP001595843"/>
    </source>
</evidence>
<comment type="subcellular location">
    <subcellularLocation>
        <location evidence="1 6">Cell membrane</location>
        <topology evidence="1 6">Multi-pass membrane protein</topology>
    </subcellularLocation>
</comment>
<proteinExistence type="inferred from homology"/>